<keyword evidence="2" id="KW-1185">Reference proteome</keyword>
<evidence type="ECO:0000313" key="2">
    <source>
        <dbReference type="Proteomes" id="UP000038045"/>
    </source>
</evidence>
<accession>A0A0N4Z423</accession>
<protein>
    <submittedName>
        <fullName evidence="3">Encoded peptide</fullName>
    </submittedName>
</protein>
<evidence type="ECO:0000313" key="3">
    <source>
        <dbReference type="WBParaSite" id="PTRK_0000174100.1"/>
    </source>
</evidence>
<dbReference type="Proteomes" id="UP000038045">
    <property type="component" value="Unplaced"/>
</dbReference>
<name>A0A0N4Z423_PARTI</name>
<reference evidence="3" key="1">
    <citation type="submission" date="2017-02" db="UniProtKB">
        <authorList>
            <consortium name="WormBaseParasite"/>
        </authorList>
    </citation>
    <scope>IDENTIFICATION</scope>
</reference>
<dbReference type="WBParaSite" id="PTRK_0000174100.1">
    <property type="protein sequence ID" value="PTRK_0000174100.1"/>
    <property type="gene ID" value="PTRK_0000174100"/>
</dbReference>
<sequence>MIVFLGFIQYSQGFTTMGFRKPKESDGIEIGSEHKIKRSSVNSAPPIPSDNNVLPIDIKLPGGTTMPPMDMDPKSLGKHSGDISNNINP</sequence>
<feature type="region of interest" description="Disordered" evidence="1">
    <location>
        <begin position="35"/>
        <end position="89"/>
    </location>
</feature>
<proteinExistence type="predicted"/>
<evidence type="ECO:0000256" key="1">
    <source>
        <dbReference type="SAM" id="MobiDB-lite"/>
    </source>
</evidence>
<dbReference type="AlphaFoldDB" id="A0A0N4Z423"/>
<feature type="compositionally biased region" description="Basic and acidic residues" evidence="1">
    <location>
        <begin position="71"/>
        <end position="81"/>
    </location>
</feature>
<organism evidence="2 3">
    <name type="scientific">Parastrongyloides trichosuri</name>
    <name type="common">Possum-specific nematode worm</name>
    <dbReference type="NCBI Taxonomy" id="131310"/>
    <lineage>
        <taxon>Eukaryota</taxon>
        <taxon>Metazoa</taxon>
        <taxon>Ecdysozoa</taxon>
        <taxon>Nematoda</taxon>
        <taxon>Chromadorea</taxon>
        <taxon>Rhabditida</taxon>
        <taxon>Tylenchina</taxon>
        <taxon>Panagrolaimomorpha</taxon>
        <taxon>Strongyloidoidea</taxon>
        <taxon>Strongyloididae</taxon>
        <taxon>Parastrongyloides</taxon>
    </lineage>
</organism>